<comment type="caution">
    <text evidence="2">The sequence shown here is derived from an EMBL/GenBank/DDBJ whole genome shotgun (WGS) entry which is preliminary data.</text>
</comment>
<dbReference type="EMBL" id="JNFQ01000002">
    <property type="protein sequence ID" value="KFG72885.1"/>
    <property type="molecule type" value="Genomic_DNA"/>
</dbReference>
<evidence type="ECO:0000313" key="2">
    <source>
        <dbReference type="EMBL" id="KFG72885.1"/>
    </source>
</evidence>
<evidence type="ECO:0000313" key="3">
    <source>
        <dbReference type="Proteomes" id="UP000029095"/>
    </source>
</evidence>
<dbReference type="Pfam" id="PF00903">
    <property type="entry name" value="Glyoxalase"/>
    <property type="match status" value="1"/>
</dbReference>
<reference evidence="2 3" key="1">
    <citation type="submission" date="2014-05" db="EMBL/GenBank/DDBJ databases">
        <title>Complete genome sequence of the Streptomyces mutabilis TRM45540.</title>
        <authorList>
            <person name="Luo X."/>
            <person name="Zhang L."/>
        </authorList>
    </citation>
    <scope>NUCLEOTIDE SEQUENCE [LARGE SCALE GENOMIC DNA]</scope>
    <source>
        <strain evidence="2 3">TRM45540</strain>
    </source>
</reference>
<dbReference type="HOGENOM" id="CLU_046006_2_2_11"/>
<evidence type="ECO:0000259" key="1">
    <source>
        <dbReference type="PROSITE" id="PS51819"/>
    </source>
</evidence>
<proteinExistence type="predicted"/>
<keyword evidence="3" id="KW-1185">Reference proteome</keyword>
<dbReference type="InterPro" id="IPR029068">
    <property type="entry name" value="Glyas_Bleomycin-R_OHBP_Dase"/>
</dbReference>
<protein>
    <submittedName>
        <fullName evidence="2">Glyoxalase</fullName>
    </submittedName>
</protein>
<dbReference type="InterPro" id="IPR004360">
    <property type="entry name" value="Glyas_Fos-R_dOase_dom"/>
</dbReference>
<dbReference type="SUPFAM" id="SSF54593">
    <property type="entry name" value="Glyoxalase/Bleomycin resistance protein/Dihydroxybiphenyl dioxygenase"/>
    <property type="match status" value="1"/>
</dbReference>
<dbReference type="Gene3D" id="3.10.180.10">
    <property type="entry name" value="2,3-Dihydroxybiphenyl 1,2-Dioxygenase, domain 1"/>
    <property type="match status" value="1"/>
</dbReference>
<dbReference type="PROSITE" id="PS51819">
    <property type="entry name" value="VOC"/>
    <property type="match status" value="1"/>
</dbReference>
<dbReference type="Proteomes" id="UP000029095">
    <property type="component" value="Unassembled WGS sequence"/>
</dbReference>
<sequence length="149" mass="17020">MDLRLQHVNVCSDDMEELHRFYSEVLGLKMGPLPPMISHEGHEEDESQEEGTWRQNVAFFDAGEGGQDVLQIHASRRQAYLGPRMGHSINPLLTGHFAFRTDNIAEVREHLTKHNVPFADYGEWAVKGWDQIFLTDPAGNVIEIHQVME</sequence>
<dbReference type="InterPro" id="IPR037523">
    <property type="entry name" value="VOC_core"/>
</dbReference>
<accession>A0A086MVG7</accession>
<organism evidence="2 3">
    <name type="scientific">Streptomyces mutabilis</name>
    <dbReference type="NCBI Taxonomy" id="67332"/>
    <lineage>
        <taxon>Bacteria</taxon>
        <taxon>Bacillati</taxon>
        <taxon>Actinomycetota</taxon>
        <taxon>Actinomycetes</taxon>
        <taxon>Kitasatosporales</taxon>
        <taxon>Streptomycetaceae</taxon>
        <taxon>Streptomyces</taxon>
    </lineage>
</organism>
<name>A0A086MVG7_9ACTN</name>
<dbReference type="AlphaFoldDB" id="A0A086MVG7"/>
<dbReference type="STRING" id="1915400.FM21_18645"/>
<gene>
    <name evidence="2" type="ORF">FM21_18645</name>
</gene>
<feature type="domain" description="VOC" evidence="1">
    <location>
        <begin position="4"/>
        <end position="147"/>
    </location>
</feature>